<feature type="compositionally biased region" description="Low complexity" evidence="6">
    <location>
        <begin position="173"/>
        <end position="186"/>
    </location>
</feature>
<feature type="region of interest" description="Disordered" evidence="6">
    <location>
        <begin position="563"/>
        <end position="599"/>
    </location>
</feature>
<comment type="caution">
    <text evidence="8">The sequence shown here is derived from an EMBL/GenBank/DDBJ whole genome shotgun (WGS) entry which is preliminary data.</text>
</comment>
<dbReference type="OrthoDB" id="549302at2759"/>
<organism evidence="8 9">
    <name type="scientific">Tetrabaena socialis</name>
    <dbReference type="NCBI Taxonomy" id="47790"/>
    <lineage>
        <taxon>Eukaryota</taxon>
        <taxon>Viridiplantae</taxon>
        <taxon>Chlorophyta</taxon>
        <taxon>core chlorophytes</taxon>
        <taxon>Chlorophyceae</taxon>
        <taxon>CS clade</taxon>
        <taxon>Chlamydomonadales</taxon>
        <taxon>Tetrabaenaceae</taxon>
        <taxon>Tetrabaena</taxon>
    </lineage>
</organism>
<feature type="compositionally biased region" description="Low complexity" evidence="6">
    <location>
        <begin position="682"/>
        <end position="701"/>
    </location>
</feature>
<feature type="compositionally biased region" description="Low complexity" evidence="6">
    <location>
        <begin position="401"/>
        <end position="425"/>
    </location>
</feature>
<feature type="domain" description="C3H1-type" evidence="7">
    <location>
        <begin position="33"/>
        <end position="61"/>
    </location>
</feature>
<dbReference type="InterPro" id="IPR000571">
    <property type="entry name" value="Znf_CCCH"/>
</dbReference>
<feature type="compositionally biased region" description="Acidic residues" evidence="6">
    <location>
        <begin position="581"/>
        <end position="590"/>
    </location>
</feature>
<dbReference type="PANTHER" id="PTHR14493:SF50">
    <property type="entry name" value="RING FINGER PROTEIN UNKEMPT"/>
    <property type="match status" value="1"/>
</dbReference>
<dbReference type="GO" id="GO:0008270">
    <property type="term" value="F:zinc ion binding"/>
    <property type="evidence" value="ECO:0007669"/>
    <property type="project" value="UniProtKB-KW"/>
</dbReference>
<dbReference type="EMBL" id="PGGS01001129">
    <property type="protein sequence ID" value="PNH00861.1"/>
    <property type="molecule type" value="Genomic_DNA"/>
</dbReference>
<dbReference type="Pfam" id="PF25512">
    <property type="entry name" value="zf-CCCH_AtC3H23"/>
    <property type="match status" value="1"/>
</dbReference>
<evidence type="ECO:0000256" key="6">
    <source>
        <dbReference type="SAM" id="MobiDB-lite"/>
    </source>
</evidence>
<evidence type="ECO:0000259" key="7">
    <source>
        <dbReference type="PROSITE" id="PS50103"/>
    </source>
</evidence>
<feature type="compositionally biased region" description="Low complexity" evidence="6">
    <location>
        <begin position="327"/>
        <end position="337"/>
    </location>
</feature>
<dbReference type="InterPro" id="IPR057444">
    <property type="entry name" value="Znf-CCCH_AtC3H23-like"/>
</dbReference>
<reference evidence="8 9" key="1">
    <citation type="journal article" date="2017" name="Mol. Biol. Evol.">
        <title>The 4-celled Tetrabaena socialis nuclear genome reveals the essential components for genetic control of cell number at the origin of multicellularity in the volvocine lineage.</title>
        <authorList>
            <person name="Featherston J."/>
            <person name="Arakaki Y."/>
            <person name="Hanschen E.R."/>
            <person name="Ferris P.J."/>
            <person name="Michod R.E."/>
            <person name="Olson B.J.S.C."/>
            <person name="Nozaki H."/>
            <person name="Durand P.M."/>
        </authorList>
    </citation>
    <scope>NUCLEOTIDE SEQUENCE [LARGE SCALE GENOMIC DNA]</scope>
    <source>
        <strain evidence="8 9">NIES-571</strain>
    </source>
</reference>
<keyword evidence="9" id="KW-1185">Reference proteome</keyword>
<keyword evidence="2 5" id="KW-0863">Zinc-finger</keyword>
<feature type="compositionally biased region" description="Low complexity" evidence="6">
    <location>
        <begin position="144"/>
        <end position="161"/>
    </location>
</feature>
<dbReference type="SMART" id="SM00356">
    <property type="entry name" value="ZnF_C3H1"/>
    <property type="match status" value="2"/>
</dbReference>
<dbReference type="AlphaFoldDB" id="A0A2J7ZKS8"/>
<sequence length="701" mass="72052">VLPCPHGYRHSWTHCPFSHAGETARRRCPRQFSYLPDPCPHARAKRQCPNGDACPYAHSTFEQWLHPSRYRTRLCYLGANCKRATCFFAHSVEELRSNEENEGVAPHPAPGPMPSLPLPPPLPALGGLPYAVPASKPLSPGPGQPAAGAGASPAGAHNGGALHHHHHHLMCMPQPQLQQQQQQQRPHPGPPPPGAGLLPPPPPVGLLPGAMHHGMPLPTMMGGPQQQQQLHHMPSPMGAGMYMPRGMGPGAPQMHPHPGMGMGMVPSGSPYMSPGASPYMSSVYGAPYYQHPGDFQQPPAELGGPGRTRAWSTPGEAFLTAAGGPGAAPNSGPHSAGLVHNQAPRASDTGHYHPHHLHAPPPRFGAFASVPSPPYFGGRGAGGPVPRHMPAPTNRGPRRMSTPSSTPGAAAAAAAARTPSARTTAVGMVAMSHSPAHEQMPPLPPPPPSRPQQNDAVEAALRQLAFAASPSAGPPRQGDPLTPRSPTQIGAPPTHIAGPSQDASRRGGSSSDNNNNTFVAMLSAAGLDLPPPGDDAAAMPYHALLQHVLSVAAAAAEPPLAVAPSVQSGSGSAGGSNEHFDDAEEEEEGGYVERSSDPTPLNLRAAIHRMSEMGLSAAASSRNSDPGQTAAAAGSPAGAAMLLPLLQTLLNEGLATGQFELVGGQLQMRGGGSAGAPMLPHGVAASSPVAAEPSGSPLRNA</sequence>
<feature type="compositionally biased region" description="Pro residues" evidence="6">
    <location>
        <begin position="441"/>
        <end position="450"/>
    </location>
</feature>
<feature type="non-terminal residue" evidence="8">
    <location>
        <position position="1"/>
    </location>
</feature>
<feature type="region of interest" description="Disordered" evidence="6">
    <location>
        <begin position="671"/>
        <end position="701"/>
    </location>
</feature>
<protein>
    <submittedName>
        <fullName evidence="8">Zinc finger CCCH domain-containing protein 30</fullName>
    </submittedName>
</protein>
<dbReference type="GO" id="GO:0003677">
    <property type="term" value="F:DNA binding"/>
    <property type="evidence" value="ECO:0007669"/>
    <property type="project" value="UniProtKB-KW"/>
</dbReference>
<evidence type="ECO:0000256" key="4">
    <source>
        <dbReference type="ARBA" id="ARBA00023125"/>
    </source>
</evidence>
<dbReference type="InterPro" id="IPR045234">
    <property type="entry name" value="Unkempt-like"/>
</dbReference>
<dbReference type="PANTHER" id="PTHR14493">
    <property type="entry name" value="UNKEMPT FAMILY MEMBER"/>
    <property type="match status" value="1"/>
</dbReference>
<evidence type="ECO:0000256" key="2">
    <source>
        <dbReference type="ARBA" id="ARBA00022771"/>
    </source>
</evidence>
<gene>
    <name evidence="8" type="ORF">TSOC_013287</name>
</gene>
<keyword evidence="4" id="KW-0238">DNA-binding</keyword>
<feature type="compositionally biased region" description="Low complexity" evidence="6">
    <location>
        <begin position="506"/>
        <end position="516"/>
    </location>
</feature>
<proteinExistence type="predicted"/>
<dbReference type="PROSITE" id="PS50103">
    <property type="entry name" value="ZF_C3H1"/>
    <property type="match status" value="1"/>
</dbReference>
<feature type="region of interest" description="Disordered" evidence="6">
    <location>
        <begin position="469"/>
        <end position="516"/>
    </location>
</feature>
<feature type="region of interest" description="Disordered" evidence="6">
    <location>
        <begin position="135"/>
        <end position="216"/>
    </location>
</feature>
<feature type="compositionally biased region" description="Pro residues" evidence="6">
    <location>
        <begin position="107"/>
        <end position="120"/>
    </location>
</feature>
<feature type="compositionally biased region" description="Pro residues" evidence="6">
    <location>
        <begin position="187"/>
        <end position="205"/>
    </location>
</feature>
<feature type="non-terminal residue" evidence="8">
    <location>
        <position position="701"/>
    </location>
</feature>
<dbReference type="Proteomes" id="UP000236333">
    <property type="component" value="Unassembled WGS sequence"/>
</dbReference>
<accession>A0A2J7ZKS8</accession>
<dbReference type="Gene3D" id="3.30.1370.210">
    <property type="match status" value="1"/>
</dbReference>
<evidence type="ECO:0000256" key="5">
    <source>
        <dbReference type="PROSITE-ProRule" id="PRU00723"/>
    </source>
</evidence>
<feature type="compositionally biased region" description="Low complexity" evidence="6">
    <location>
        <begin position="206"/>
        <end position="216"/>
    </location>
</feature>
<evidence type="ECO:0000313" key="8">
    <source>
        <dbReference type="EMBL" id="PNH00861.1"/>
    </source>
</evidence>
<feature type="region of interest" description="Disordered" evidence="6">
    <location>
        <begin position="99"/>
        <end position="120"/>
    </location>
</feature>
<feature type="region of interest" description="Disordered" evidence="6">
    <location>
        <begin position="323"/>
        <end position="454"/>
    </location>
</feature>
<keyword evidence="3 5" id="KW-0862">Zinc</keyword>
<evidence type="ECO:0000256" key="1">
    <source>
        <dbReference type="ARBA" id="ARBA00022723"/>
    </source>
</evidence>
<evidence type="ECO:0000313" key="9">
    <source>
        <dbReference type="Proteomes" id="UP000236333"/>
    </source>
</evidence>
<feature type="zinc finger region" description="C3H1-type" evidence="5">
    <location>
        <begin position="33"/>
        <end position="61"/>
    </location>
</feature>
<keyword evidence="1 5" id="KW-0479">Metal-binding</keyword>
<evidence type="ECO:0000256" key="3">
    <source>
        <dbReference type="ARBA" id="ARBA00022833"/>
    </source>
</evidence>
<name>A0A2J7ZKS8_9CHLO</name>